<dbReference type="InterPro" id="IPR027417">
    <property type="entry name" value="P-loop_NTPase"/>
</dbReference>
<keyword evidence="1" id="KW-0472">Membrane</keyword>
<keyword evidence="8" id="KW-1185">Reference proteome</keyword>
<feature type="compositionally biased region" description="Basic and acidic residues" evidence="5">
    <location>
        <begin position="245"/>
        <end position="275"/>
    </location>
</feature>
<dbReference type="CDD" id="cd03221">
    <property type="entry name" value="ABCF_EF-3"/>
    <property type="match status" value="1"/>
</dbReference>
<proteinExistence type="predicted"/>
<reference evidence="7 8" key="1">
    <citation type="submission" date="2022-08" db="EMBL/GenBank/DDBJ databases">
        <title>Reclassification of Massilia species as members of the genera Telluria, Duganella, Pseudoduganella, Mokoshia gen. nov. and Zemynaea gen. nov. using orthogonal and non-orthogonal genome-based approaches.</title>
        <authorList>
            <person name="Bowman J.P."/>
        </authorList>
    </citation>
    <scope>NUCLEOTIDE SEQUENCE [LARGE SCALE GENOMIC DNA]</scope>
    <source>
        <strain evidence="7 8">JCM 31607</strain>
    </source>
</reference>
<feature type="domain" description="ABC transporter" evidence="6">
    <location>
        <begin position="7"/>
        <end position="239"/>
    </location>
</feature>
<protein>
    <submittedName>
        <fullName evidence="7">ATP-binding cassette domain-containing protein</fullName>
    </submittedName>
</protein>
<dbReference type="InterPro" id="IPR003593">
    <property type="entry name" value="AAA+_ATPase"/>
</dbReference>
<dbReference type="RefSeq" id="WP_258854913.1">
    <property type="nucleotide sequence ID" value="NZ_JANUGV010000001.1"/>
</dbReference>
<dbReference type="PROSITE" id="PS00211">
    <property type="entry name" value="ABC_TRANSPORTER_1"/>
    <property type="match status" value="2"/>
</dbReference>
<evidence type="ECO:0000256" key="5">
    <source>
        <dbReference type="SAM" id="MobiDB-lite"/>
    </source>
</evidence>
<dbReference type="InterPro" id="IPR050611">
    <property type="entry name" value="ABCF"/>
</dbReference>
<dbReference type="PANTHER" id="PTHR19211:SF6">
    <property type="entry name" value="BLL7188 PROTEIN"/>
    <property type="match status" value="1"/>
</dbReference>
<dbReference type="EMBL" id="JANUGV010000001">
    <property type="protein sequence ID" value="MCS0607153.1"/>
    <property type="molecule type" value="Genomic_DNA"/>
</dbReference>
<dbReference type="InterPro" id="IPR017871">
    <property type="entry name" value="ABC_transporter-like_CS"/>
</dbReference>
<keyword evidence="2" id="KW-0677">Repeat</keyword>
<evidence type="ECO:0000256" key="4">
    <source>
        <dbReference type="ARBA" id="ARBA00022840"/>
    </source>
</evidence>
<accession>A0ABT2BF67</accession>
<dbReference type="PANTHER" id="PTHR19211">
    <property type="entry name" value="ATP-BINDING TRANSPORT PROTEIN-RELATED"/>
    <property type="match status" value="1"/>
</dbReference>
<name>A0ABT2BF67_9BURK</name>
<dbReference type="SMART" id="SM00382">
    <property type="entry name" value="AAA"/>
    <property type="match status" value="2"/>
</dbReference>
<keyword evidence="1" id="KW-1003">Cell membrane</keyword>
<evidence type="ECO:0000313" key="8">
    <source>
        <dbReference type="Proteomes" id="UP001205861"/>
    </source>
</evidence>
<sequence length="540" mass="59021">MAYPFLAALHGVDYLLPDGTPLFTGLNETIGAETVGVIGHNGSGKSTFGKLVSGELAPTRGRIERARPVVRVSQDSGSVGARSLAELAGLHAPLAALRRLAQGEALPEDFDTIGERWDIEARWLALLERAELNESMAPASLSGGQRMLLCLAGAFSSDAELLVLDEPSNHLDSAHRAWLLGEISRWRDSGRGLLLITHDRALLNNVDRTIETRAPLLKRYGGGWSVVQAQRGDEVEAANARLERAKTERSREQQTLREQAERAARRNARGARDAKSANQAKLLLGLREDRAEQTNGARAMRHARRQQDLQDEVAQAFGALAGALQRPEFPELDDVLVPQGQEALVLDEVRAPWGWSAPLTWSARGPVRLAITGPNGCGKSTLLRMIAGELAPASGAIRRPLHCALLDQSLRMLDQHAPLLEQFERRTHGLGEGRLRQHLAKAGLSADRLRQPCHALSGGEQMRAALLLAMLGQPPARMLLLDEPSNHLDLAATEALEHMLRSWTGALVVVSHDESFLAKLDLTHRLELTREGWRAVQPRT</sequence>
<dbReference type="PROSITE" id="PS50893">
    <property type="entry name" value="ABC_TRANSPORTER_2"/>
    <property type="match status" value="1"/>
</dbReference>
<dbReference type="Gene3D" id="3.40.50.300">
    <property type="entry name" value="P-loop containing nucleotide triphosphate hydrolases"/>
    <property type="match status" value="2"/>
</dbReference>
<comment type="caution">
    <text evidence="7">The sequence shown here is derived from an EMBL/GenBank/DDBJ whole genome shotgun (WGS) entry which is preliminary data.</text>
</comment>
<organism evidence="7 8">
    <name type="scientific">Massilia solisilvae</name>
    <dbReference type="NCBI Taxonomy" id="1811225"/>
    <lineage>
        <taxon>Bacteria</taxon>
        <taxon>Pseudomonadati</taxon>
        <taxon>Pseudomonadota</taxon>
        <taxon>Betaproteobacteria</taxon>
        <taxon>Burkholderiales</taxon>
        <taxon>Oxalobacteraceae</taxon>
        <taxon>Telluria group</taxon>
        <taxon>Massilia</taxon>
    </lineage>
</organism>
<gene>
    <name evidence="7" type="ORF">NX773_03105</name>
</gene>
<dbReference type="InterPro" id="IPR003439">
    <property type="entry name" value="ABC_transporter-like_ATP-bd"/>
</dbReference>
<evidence type="ECO:0000256" key="3">
    <source>
        <dbReference type="ARBA" id="ARBA00022741"/>
    </source>
</evidence>
<evidence type="ECO:0000259" key="6">
    <source>
        <dbReference type="PROSITE" id="PS50893"/>
    </source>
</evidence>
<dbReference type="Pfam" id="PF00005">
    <property type="entry name" value="ABC_tran"/>
    <property type="match status" value="2"/>
</dbReference>
<evidence type="ECO:0000313" key="7">
    <source>
        <dbReference type="EMBL" id="MCS0607153.1"/>
    </source>
</evidence>
<feature type="region of interest" description="Disordered" evidence="5">
    <location>
        <begin position="245"/>
        <end position="276"/>
    </location>
</feature>
<evidence type="ECO:0000256" key="1">
    <source>
        <dbReference type="ARBA" id="ARBA00022475"/>
    </source>
</evidence>
<keyword evidence="4 7" id="KW-0067">ATP-binding</keyword>
<evidence type="ECO:0000256" key="2">
    <source>
        <dbReference type="ARBA" id="ARBA00022737"/>
    </source>
</evidence>
<dbReference type="Proteomes" id="UP001205861">
    <property type="component" value="Unassembled WGS sequence"/>
</dbReference>
<dbReference type="GO" id="GO:0005524">
    <property type="term" value="F:ATP binding"/>
    <property type="evidence" value="ECO:0007669"/>
    <property type="project" value="UniProtKB-KW"/>
</dbReference>
<keyword evidence="3" id="KW-0547">Nucleotide-binding</keyword>
<dbReference type="SUPFAM" id="SSF52540">
    <property type="entry name" value="P-loop containing nucleoside triphosphate hydrolases"/>
    <property type="match status" value="2"/>
</dbReference>